<dbReference type="OrthoDB" id="2433508at2759"/>
<protein>
    <submittedName>
        <fullName evidence="2">Uncharacterized protein</fullName>
    </submittedName>
</protein>
<dbReference type="Proteomes" id="UP000266673">
    <property type="component" value="Unassembled WGS sequence"/>
</dbReference>
<accession>A0A397W573</accession>
<dbReference type="AlphaFoldDB" id="A0A397W573"/>
<keyword evidence="3" id="KW-1185">Reference proteome</keyword>
<sequence>MTLADDSLKDLVERRLRHATIVLIILLTAAYGFWNIYRMVESVNSPVVSLKSELRPSIRVPGLVICGDTLNLPAECYKSKINAADANYKTATNCSEYLSNPRDATIFVNMRGYDDLDKLFCYILNTSQPFDKSYGTNSLEFNSLTQKISITLSSSEEANNTKLGITEDRWFMYGTFTESEDYEYAKFQIVKMVIIHF</sequence>
<reference evidence="2 3" key="1">
    <citation type="submission" date="2018-06" db="EMBL/GenBank/DDBJ databases">
        <title>Comparative genomics reveals the genomic features of Rhizophagus irregularis, R. cerebriforme, R. diaphanum and Gigaspora rosea, and their symbiotic lifestyle signature.</title>
        <authorList>
            <person name="Morin E."/>
            <person name="San Clemente H."/>
            <person name="Chen E.C.H."/>
            <person name="De La Providencia I."/>
            <person name="Hainaut M."/>
            <person name="Kuo A."/>
            <person name="Kohler A."/>
            <person name="Murat C."/>
            <person name="Tang N."/>
            <person name="Roy S."/>
            <person name="Loubradou J."/>
            <person name="Henrissat B."/>
            <person name="Grigoriev I.V."/>
            <person name="Corradi N."/>
            <person name="Roux C."/>
            <person name="Martin F.M."/>
        </authorList>
    </citation>
    <scope>NUCLEOTIDE SEQUENCE [LARGE SCALE GENOMIC DNA]</scope>
    <source>
        <strain evidence="2 3">DAOM 194757</strain>
    </source>
</reference>
<keyword evidence="1" id="KW-0812">Transmembrane</keyword>
<keyword evidence="1" id="KW-1133">Transmembrane helix</keyword>
<comment type="caution">
    <text evidence="2">The sequence shown here is derived from an EMBL/GenBank/DDBJ whole genome shotgun (WGS) entry which is preliminary data.</text>
</comment>
<evidence type="ECO:0000313" key="3">
    <source>
        <dbReference type="Proteomes" id="UP000266673"/>
    </source>
</evidence>
<name>A0A397W573_9GLOM</name>
<evidence type="ECO:0000256" key="1">
    <source>
        <dbReference type="SAM" id="Phobius"/>
    </source>
</evidence>
<proteinExistence type="predicted"/>
<organism evidence="2 3">
    <name type="scientific">Gigaspora rosea</name>
    <dbReference type="NCBI Taxonomy" id="44941"/>
    <lineage>
        <taxon>Eukaryota</taxon>
        <taxon>Fungi</taxon>
        <taxon>Fungi incertae sedis</taxon>
        <taxon>Mucoromycota</taxon>
        <taxon>Glomeromycotina</taxon>
        <taxon>Glomeromycetes</taxon>
        <taxon>Diversisporales</taxon>
        <taxon>Gigasporaceae</taxon>
        <taxon>Gigaspora</taxon>
    </lineage>
</organism>
<dbReference type="EMBL" id="QKWP01000042">
    <property type="protein sequence ID" value="RIB29251.1"/>
    <property type="molecule type" value="Genomic_DNA"/>
</dbReference>
<evidence type="ECO:0000313" key="2">
    <source>
        <dbReference type="EMBL" id="RIB29251.1"/>
    </source>
</evidence>
<gene>
    <name evidence="2" type="ORF">C2G38_1198271</name>
</gene>
<feature type="transmembrane region" description="Helical" evidence="1">
    <location>
        <begin position="20"/>
        <end position="37"/>
    </location>
</feature>
<keyword evidence="1" id="KW-0472">Membrane</keyword>